<sequence>MREKRTLLVGLAVMTVMTVMGVGGSSARSNDGHAVAVWRNLLSVTNPDYRVIQSGGAEGFGSADGWTTIEPRRPSPSSGSEYGGWSTRLDDVEDAAHVSMNLSGSSLTGALVKLGANPLQDEDERREARRVLRSLGPSVRSEVVVGLREPLSESEVVKVAGRTPDVLLFSTGPNGKPLSWDGSKYCDSRGFDAWCSSGAESSLTKEFETWISLLGPGDEKSLTAFGLNLDALKSLPGRGVHGFVLSGWPVDLLPLADDPQVLSFSVADIAVNG</sequence>
<evidence type="ECO:0000313" key="2">
    <source>
        <dbReference type="EMBL" id="MEN3538180.1"/>
    </source>
</evidence>
<dbReference type="EMBL" id="JBDJAW010000021">
    <property type="protein sequence ID" value="MEN3538180.1"/>
    <property type="molecule type" value="Genomic_DNA"/>
</dbReference>
<keyword evidence="3" id="KW-1185">Reference proteome</keyword>
<protein>
    <submittedName>
        <fullName evidence="2">Uncharacterized protein</fullName>
    </submittedName>
</protein>
<accession>A0ABV0ASC9</accession>
<organism evidence="2 3">
    <name type="scientific">Microbispora maris</name>
    <dbReference type="NCBI Taxonomy" id="3144104"/>
    <lineage>
        <taxon>Bacteria</taxon>
        <taxon>Bacillati</taxon>
        <taxon>Actinomycetota</taxon>
        <taxon>Actinomycetes</taxon>
        <taxon>Streptosporangiales</taxon>
        <taxon>Streptosporangiaceae</taxon>
        <taxon>Microbispora</taxon>
    </lineage>
</organism>
<reference evidence="2 3" key="1">
    <citation type="submission" date="2024-05" db="EMBL/GenBank/DDBJ databases">
        <title>Microbispora sp.ZYX-F-249.</title>
        <authorList>
            <person name="Xie H."/>
        </authorList>
    </citation>
    <scope>NUCLEOTIDE SEQUENCE [LARGE SCALE GENOMIC DNA]</scope>
    <source>
        <strain evidence="2 3">ZYX-F-249</strain>
    </source>
</reference>
<dbReference type="RefSeq" id="WP_346228128.1">
    <property type="nucleotide sequence ID" value="NZ_JBDJAW010000021.1"/>
</dbReference>
<proteinExistence type="predicted"/>
<comment type="caution">
    <text evidence="2">The sequence shown here is derived from an EMBL/GenBank/DDBJ whole genome shotgun (WGS) entry which is preliminary data.</text>
</comment>
<name>A0ABV0ASC9_9ACTN</name>
<evidence type="ECO:0000256" key="1">
    <source>
        <dbReference type="SAM" id="MobiDB-lite"/>
    </source>
</evidence>
<evidence type="ECO:0000313" key="3">
    <source>
        <dbReference type="Proteomes" id="UP001447516"/>
    </source>
</evidence>
<gene>
    <name evidence="2" type="ORF">AAH991_23905</name>
</gene>
<dbReference type="Proteomes" id="UP001447516">
    <property type="component" value="Unassembled WGS sequence"/>
</dbReference>
<feature type="region of interest" description="Disordered" evidence="1">
    <location>
        <begin position="62"/>
        <end position="85"/>
    </location>
</feature>